<dbReference type="Proteomes" id="UP000838412">
    <property type="component" value="Chromosome 17"/>
</dbReference>
<evidence type="ECO:0000256" key="3">
    <source>
        <dbReference type="ARBA" id="ARBA00022729"/>
    </source>
</evidence>
<dbReference type="Pfam" id="PF00431">
    <property type="entry name" value="CUB"/>
    <property type="match status" value="1"/>
</dbReference>
<gene>
    <name evidence="13" type="primary">KREMEN1</name>
    <name evidence="13" type="ORF">BLAG_LOCUS10578</name>
</gene>
<sequence>MDGPVRPGIRPKYRNDESKTPVFFEDGYWHVENLNRIRVRDSSFYLEDITETFEIWVSGQGEFVVDPEAHFSCADITYICKGDKKTIRCPRTDFQKLLIVRATYGQDWACKLSGCTDLERNADCTSCFWVSRNDVITRVKDRCTRARGNCTLEPSDEMLGGNPCDHISGEVDTYLKVEHRCINIPMSLGCYQDEPVDNPLLPGPSFSHPNMTIQKCITYCRPQSYRYAGVANRFGCRCGNQTQQGFSSRGLSITDCIAPCGGDEFQFCGGPSSSQKMEVFETSVGACGGDLRTNEGIIYSPNFPGPYPEDQNCIWNVQVSSENAIRISVELLDISTEDSLAIIEDRSSQTVITVLNGTSMTEYVSVSSNVSLQFRAGRQRAQQTDGVILRYKGVGHCGPIQVIDDVTSVSPNHGGNFAVGQQAQITCKGGRNVTVRCQKDRSFSTTAPFCKAIGVGHCGPVAVVGDVISVSPNHGGNVALGQHATITCKNGQNITVQCQEDGSFDIPTPYCNVADKAMWMAIVGGIVAVLVLLAIVLVVAIFIIRKRRAAQKQHGTTSPGTATYSAAPTSDSLVLTPGNLSARAPGGENESEDDLHQYASIRDTGPFGTEPLYAQPDSGTKKPIELMYAKPMKKKKGSPSGNEEEGIVDNILYERSVGEERHGQAMNGEQQGLIDNNLYELQ</sequence>
<dbReference type="InterPro" id="IPR051836">
    <property type="entry name" value="Kremen_rcpt"/>
</dbReference>
<evidence type="ECO:0000256" key="6">
    <source>
        <dbReference type="ARBA" id="ARBA00023157"/>
    </source>
</evidence>
<dbReference type="InterPro" id="IPR035914">
    <property type="entry name" value="Sperma_CUB_dom_sf"/>
</dbReference>
<feature type="domain" description="Sushi" evidence="10">
    <location>
        <begin position="458"/>
        <end position="511"/>
    </location>
</feature>
<evidence type="ECO:0000256" key="7">
    <source>
        <dbReference type="ARBA" id="ARBA00023180"/>
    </source>
</evidence>
<keyword evidence="3" id="KW-0732">Signal</keyword>
<dbReference type="InterPro" id="IPR002889">
    <property type="entry name" value="WSC_carb-bd"/>
</dbReference>
<dbReference type="InterPro" id="IPR000436">
    <property type="entry name" value="Sushi_SCR_CCP_dom"/>
</dbReference>
<dbReference type="SMART" id="SM00032">
    <property type="entry name" value="CCP"/>
    <property type="match status" value="2"/>
</dbReference>
<dbReference type="OrthoDB" id="4781at2759"/>
<evidence type="ECO:0000259" key="12">
    <source>
        <dbReference type="SMART" id="SM00321"/>
    </source>
</evidence>
<dbReference type="GO" id="GO:0005886">
    <property type="term" value="C:plasma membrane"/>
    <property type="evidence" value="ECO:0007669"/>
    <property type="project" value="TreeGrafter"/>
</dbReference>
<feature type="transmembrane region" description="Helical" evidence="9">
    <location>
        <begin position="517"/>
        <end position="544"/>
    </location>
</feature>
<keyword evidence="7" id="KW-0325">Glycoprotein</keyword>
<keyword evidence="14" id="KW-1185">Reference proteome</keyword>
<dbReference type="CDD" id="cd22823">
    <property type="entry name" value="Gal_Rha_Lectin"/>
    <property type="match status" value="1"/>
</dbReference>
<dbReference type="SMART" id="SM00321">
    <property type="entry name" value="WSC"/>
    <property type="match status" value="1"/>
</dbReference>
<evidence type="ECO:0000256" key="8">
    <source>
        <dbReference type="SAM" id="MobiDB-lite"/>
    </source>
</evidence>
<organism evidence="13 14">
    <name type="scientific">Branchiostoma lanceolatum</name>
    <name type="common">Common lancelet</name>
    <name type="synonym">Amphioxus lanceolatum</name>
    <dbReference type="NCBI Taxonomy" id="7740"/>
    <lineage>
        <taxon>Eukaryota</taxon>
        <taxon>Metazoa</taxon>
        <taxon>Chordata</taxon>
        <taxon>Cephalochordata</taxon>
        <taxon>Leptocardii</taxon>
        <taxon>Amphioxiformes</taxon>
        <taxon>Branchiostomatidae</taxon>
        <taxon>Branchiostoma</taxon>
    </lineage>
</organism>
<feature type="region of interest" description="Disordered" evidence="8">
    <location>
        <begin position="552"/>
        <end position="593"/>
    </location>
</feature>
<evidence type="ECO:0000313" key="13">
    <source>
        <dbReference type="EMBL" id="CAH1249503.1"/>
    </source>
</evidence>
<evidence type="ECO:0000256" key="4">
    <source>
        <dbReference type="ARBA" id="ARBA00022989"/>
    </source>
</evidence>
<name>A0A8K0EFZ1_BRALA</name>
<evidence type="ECO:0000259" key="11">
    <source>
        <dbReference type="SMART" id="SM00042"/>
    </source>
</evidence>
<evidence type="ECO:0000256" key="1">
    <source>
        <dbReference type="ARBA" id="ARBA00004167"/>
    </source>
</evidence>
<dbReference type="Gene3D" id="2.60.120.740">
    <property type="match status" value="1"/>
</dbReference>
<keyword evidence="6" id="KW-1015">Disulfide bond</keyword>
<dbReference type="Gene3D" id="2.60.120.290">
    <property type="entry name" value="Spermadhesin, CUB domain"/>
    <property type="match status" value="1"/>
</dbReference>
<evidence type="ECO:0000313" key="14">
    <source>
        <dbReference type="Proteomes" id="UP000838412"/>
    </source>
</evidence>
<accession>A0A8K0EFZ1</accession>
<feature type="compositionally biased region" description="Polar residues" evidence="8">
    <location>
        <begin position="553"/>
        <end position="573"/>
    </location>
</feature>
<evidence type="ECO:0000256" key="9">
    <source>
        <dbReference type="SAM" id="Phobius"/>
    </source>
</evidence>
<comment type="subcellular location">
    <subcellularLocation>
        <location evidence="1">Membrane</location>
        <topology evidence="1">Single-pass membrane protein</topology>
    </subcellularLocation>
</comment>
<feature type="domain" description="WSC" evidence="12">
    <location>
        <begin position="188"/>
        <end position="283"/>
    </location>
</feature>
<dbReference type="PANTHER" id="PTHR24269:SF16">
    <property type="entry name" value="PROTEIN SLG1"/>
    <property type="match status" value="1"/>
</dbReference>
<dbReference type="Pfam" id="PF01822">
    <property type="entry name" value="WSC"/>
    <property type="match status" value="1"/>
</dbReference>
<dbReference type="SUPFAM" id="SSF49854">
    <property type="entry name" value="Spermadhesin, CUB domain"/>
    <property type="match status" value="1"/>
</dbReference>
<reference evidence="13" key="1">
    <citation type="submission" date="2022-01" db="EMBL/GenBank/DDBJ databases">
        <authorList>
            <person name="Braso-Vives M."/>
        </authorList>
    </citation>
    <scope>NUCLEOTIDE SEQUENCE</scope>
</reference>
<protein>
    <submittedName>
        <fullName evidence="13">KREMEN1 protein</fullName>
    </submittedName>
</protein>
<proteinExistence type="predicted"/>
<dbReference type="InterPro" id="IPR000859">
    <property type="entry name" value="CUB_dom"/>
</dbReference>
<dbReference type="EMBL" id="OV696702">
    <property type="protein sequence ID" value="CAH1249503.1"/>
    <property type="molecule type" value="Genomic_DNA"/>
</dbReference>
<dbReference type="AlphaFoldDB" id="A0A8K0EFZ1"/>
<dbReference type="CDD" id="cd00041">
    <property type="entry name" value="CUB"/>
    <property type="match status" value="1"/>
</dbReference>
<evidence type="ECO:0000256" key="5">
    <source>
        <dbReference type="ARBA" id="ARBA00023136"/>
    </source>
</evidence>
<feature type="domain" description="CUB" evidence="11">
    <location>
        <begin position="287"/>
        <end position="394"/>
    </location>
</feature>
<keyword evidence="4 9" id="KW-1133">Transmembrane helix</keyword>
<evidence type="ECO:0000259" key="10">
    <source>
        <dbReference type="SMART" id="SM00032"/>
    </source>
</evidence>
<feature type="region of interest" description="Disordered" evidence="8">
    <location>
        <begin position="660"/>
        <end position="682"/>
    </location>
</feature>
<dbReference type="SMART" id="SM00042">
    <property type="entry name" value="CUB"/>
    <property type="match status" value="1"/>
</dbReference>
<evidence type="ECO:0000256" key="2">
    <source>
        <dbReference type="ARBA" id="ARBA00022692"/>
    </source>
</evidence>
<keyword evidence="2 9" id="KW-0812">Transmembrane</keyword>
<keyword evidence="5 9" id="KW-0472">Membrane</keyword>
<dbReference type="InterPro" id="IPR043159">
    <property type="entry name" value="Lectin_gal-bd_sf"/>
</dbReference>
<dbReference type="PANTHER" id="PTHR24269">
    <property type="entry name" value="KREMEN PROTEIN"/>
    <property type="match status" value="1"/>
</dbReference>
<feature type="domain" description="Sushi" evidence="10">
    <location>
        <begin position="397"/>
        <end position="450"/>
    </location>
</feature>